<reference evidence="1" key="2">
    <citation type="submission" date="2020-09" db="EMBL/GenBank/DDBJ databases">
        <authorList>
            <person name="Sun Q."/>
            <person name="Ohkuma M."/>
        </authorList>
    </citation>
    <scope>NUCLEOTIDE SEQUENCE</scope>
    <source>
        <strain evidence="1">JCM 19018</strain>
    </source>
</reference>
<dbReference type="EMBL" id="BMPD01000005">
    <property type="protein sequence ID" value="GGK74297.1"/>
    <property type="molecule type" value="Genomic_DNA"/>
</dbReference>
<reference evidence="1" key="1">
    <citation type="journal article" date="2014" name="Int. J. Syst. Evol. Microbiol.">
        <title>Complete genome sequence of Corynebacterium casei LMG S-19264T (=DSM 44701T), isolated from a smear-ripened cheese.</title>
        <authorList>
            <consortium name="US DOE Joint Genome Institute (JGI-PGF)"/>
            <person name="Walter F."/>
            <person name="Albersmeier A."/>
            <person name="Kalinowski J."/>
            <person name="Ruckert C."/>
        </authorList>
    </citation>
    <scope>NUCLEOTIDE SEQUENCE</scope>
    <source>
        <strain evidence="1">JCM 19018</strain>
    </source>
</reference>
<dbReference type="RefSeq" id="WP_188978911.1">
    <property type="nucleotide sequence ID" value="NZ_BMPD01000005.1"/>
</dbReference>
<evidence type="ECO:0000313" key="2">
    <source>
        <dbReference type="Proteomes" id="UP000614221"/>
    </source>
</evidence>
<dbReference type="Proteomes" id="UP000614221">
    <property type="component" value="Unassembled WGS sequence"/>
</dbReference>
<accession>A0A830ELT8</accession>
<protein>
    <submittedName>
        <fullName evidence="1">Uncharacterized protein</fullName>
    </submittedName>
</protein>
<comment type="caution">
    <text evidence="1">The sequence shown here is derived from an EMBL/GenBank/DDBJ whole genome shotgun (WGS) entry which is preliminary data.</text>
</comment>
<proteinExistence type="predicted"/>
<name>A0A830ELT8_9EURY</name>
<sequence>MALADCQDCSWSATADDLLAASDEAERHERKELHDVDVKRVATDGGAVRRQAQGSAAQLAGVGDQDTTCQHDVVGCPGPEGDWFDSCVGCFLTGGDGDGGE</sequence>
<gene>
    <name evidence="1" type="ORF">GCM10009067_28110</name>
</gene>
<evidence type="ECO:0000313" key="1">
    <source>
        <dbReference type="EMBL" id="GGK74297.1"/>
    </source>
</evidence>
<organism evidence="1 2">
    <name type="scientific">Haloarcula sebkhae</name>
    <dbReference type="NCBI Taxonomy" id="932660"/>
    <lineage>
        <taxon>Archaea</taxon>
        <taxon>Methanobacteriati</taxon>
        <taxon>Methanobacteriota</taxon>
        <taxon>Stenosarchaea group</taxon>
        <taxon>Halobacteria</taxon>
        <taxon>Halobacteriales</taxon>
        <taxon>Haloarculaceae</taxon>
        <taxon>Haloarcula</taxon>
    </lineage>
</organism>
<dbReference type="AlphaFoldDB" id="A0A830ELT8"/>